<dbReference type="Gene3D" id="1.10.10.60">
    <property type="entry name" value="Homeodomain-like"/>
    <property type="match status" value="2"/>
</dbReference>
<dbReference type="InterPro" id="IPR020449">
    <property type="entry name" value="Tscrpt_reg_AraC-type_HTH"/>
</dbReference>
<dbReference type="PRINTS" id="PR00032">
    <property type="entry name" value="HTHARAC"/>
</dbReference>
<sequence>MAAAEKALWYIESHFREDLSLADIARIACVSPYHLARLFQATTGWSVVRYMRARRLTEAAYLLAAGASDILDVALTSGYGSHEAFTRAFRDQFGITPDELRQRGHVSGLVLVDPLRAADMPTIALETPRIELGPTQLVAGLGCRYSDATTQGIPAQWQRLMLSLQGFSIAGKTAFGVFCNSDDEGSYEYIAGYDVSSFSGLNPAWSTIRLPARHYVVATHRGHISAIRRTWQTFTGSWLPESGLDVADAPDFERYAADFNADTGTGTVEIWVPLKS</sequence>
<dbReference type="AlphaFoldDB" id="A0A369URT6"/>
<dbReference type="Pfam" id="PF12833">
    <property type="entry name" value="HTH_18"/>
    <property type="match status" value="1"/>
</dbReference>
<dbReference type="SMART" id="SM00871">
    <property type="entry name" value="AraC_E_bind"/>
    <property type="match status" value="1"/>
</dbReference>
<dbReference type="Gene3D" id="3.20.80.10">
    <property type="entry name" value="Regulatory factor, effector binding domain"/>
    <property type="match status" value="1"/>
</dbReference>
<dbReference type="RefSeq" id="WP_114843864.1">
    <property type="nucleotide sequence ID" value="NZ_JBHSPE010000001.1"/>
</dbReference>
<dbReference type="PROSITE" id="PS01124">
    <property type="entry name" value="HTH_ARAC_FAMILY_2"/>
    <property type="match status" value="1"/>
</dbReference>
<dbReference type="InterPro" id="IPR011256">
    <property type="entry name" value="Reg_factor_effector_dom_sf"/>
</dbReference>
<evidence type="ECO:0000313" key="6">
    <source>
        <dbReference type="Proteomes" id="UP000253782"/>
    </source>
</evidence>
<organism evidence="5 6">
    <name type="scientific">Dyella tabacisoli</name>
    <dbReference type="NCBI Taxonomy" id="2282381"/>
    <lineage>
        <taxon>Bacteria</taxon>
        <taxon>Pseudomonadati</taxon>
        <taxon>Pseudomonadota</taxon>
        <taxon>Gammaproteobacteria</taxon>
        <taxon>Lysobacterales</taxon>
        <taxon>Rhodanobacteraceae</taxon>
        <taxon>Dyella</taxon>
    </lineage>
</organism>
<evidence type="ECO:0000259" key="4">
    <source>
        <dbReference type="PROSITE" id="PS01124"/>
    </source>
</evidence>
<accession>A0A369URT6</accession>
<keyword evidence="1" id="KW-0805">Transcription regulation</keyword>
<keyword evidence="6" id="KW-1185">Reference proteome</keyword>
<dbReference type="EMBL" id="QQAH01000001">
    <property type="protein sequence ID" value="RDD83472.1"/>
    <property type="molecule type" value="Genomic_DNA"/>
</dbReference>
<dbReference type="InterPro" id="IPR050959">
    <property type="entry name" value="MarA-like"/>
</dbReference>
<comment type="caution">
    <text evidence="5">The sequence shown here is derived from an EMBL/GenBank/DDBJ whole genome shotgun (WGS) entry which is preliminary data.</text>
</comment>
<reference evidence="5 6" key="1">
    <citation type="submission" date="2018-07" db="EMBL/GenBank/DDBJ databases">
        <title>Dyella tabacisoli L4-6T, whole genome shotgun sequence.</title>
        <authorList>
            <person name="Zhou X.-K."/>
            <person name="Li W.-J."/>
            <person name="Duan Y.-Q."/>
        </authorList>
    </citation>
    <scope>NUCLEOTIDE SEQUENCE [LARGE SCALE GENOMIC DNA]</scope>
    <source>
        <strain evidence="5 6">L4-6</strain>
    </source>
</reference>
<dbReference type="InterPro" id="IPR010499">
    <property type="entry name" value="AraC_E-bd"/>
</dbReference>
<dbReference type="InterPro" id="IPR009057">
    <property type="entry name" value="Homeodomain-like_sf"/>
</dbReference>
<dbReference type="InterPro" id="IPR018060">
    <property type="entry name" value="HTH_AraC"/>
</dbReference>
<dbReference type="InterPro" id="IPR018062">
    <property type="entry name" value="HTH_AraC-typ_CS"/>
</dbReference>
<dbReference type="SUPFAM" id="SSF46689">
    <property type="entry name" value="Homeodomain-like"/>
    <property type="match status" value="2"/>
</dbReference>
<evidence type="ECO:0000313" key="5">
    <source>
        <dbReference type="EMBL" id="RDD83472.1"/>
    </source>
</evidence>
<dbReference type="SUPFAM" id="SSF55136">
    <property type="entry name" value="Probable bacterial effector-binding domain"/>
    <property type="match status" value="1"/>
</dbReference>
<dbReference type="Proteomes" id="UP000253782">
    <property type="component" value="Unassembled WGS sequence"/>
</dbReference>
<evidence type="ECO:0000256" key="1">
    <source>
        <dbReference type="ARBA" id="ARBA00023015"/>
    </source>
</evidence>
<keyword evidence="2" id="KW-0238">DNA-binding</keyword>
<evidence type="ECO:0000256" key="2">
    <source>
        <dbReference type="ARBA" id="ARBA00023125"/>
    </source>
</evidence>
<dbReference type="Pfam" id="PF06445">
    <property type="entry name" value="GyrI-like"/>
    <property type="match status" value="1"/>
</dbReference>
<dbReference type="PROSITE" id="PS00041">
    <property type="entry name" value="HTH_ARAC_FAMILY_1"/>
    <property type="match status" value="1"/>
</dbReference>
<dbReference type="PANTHER" id="PTHR47504:SF5">
    <property type="entry name" value="RIGHT ORIGIN-BINDING PROTEIN"/>
    <property type="match status" value="1"/>
</dbReference>
<feature type="domain" description="HTH araC/xylS-type" evidence="4">
    <location>
        <begin position="5"/>
        <end position="103"/>
    </location>
</feature>
<dbReference type="OrthoDB" id="282744at2"/>
<dbReference type="SMART" id="SM00342">
    <property type="entry name" value="HTH_ARAC"/>
    <property type="match status" value="1"/>
</dbReference>
<gene>
    <name evidence="5" type="ORF">DVJ77_02525</name>
</gene>
<evidence type="ECO:0000256" key="3">
    <source>
        <dbReference type="ARBA" id="ARBA00023163"/>
    </source>
</evidence>
<name>A0A369URT6_9GAMM</name>
<proteinExistence type="predicted"/>
<protein>
    <submittedName>
        <fullName evidence="5">AraC family transcriptional regulator</fullName>
    </submittedName>
</protein>
<dbReference type="GO" id="GO:0043565">
    <property type="term" value="F:sequence-specific DNA binding"/>
    <property type="evidence" value="ECO:0007669"/>
    <property type="project" value="InterPro"/>
</dbReference>
<dbReference type="InterPro" id="IPR029442">
    <property type="entry name" value="GyrI-like"/>
</dbReference>
<dbReference type="GO" id="GO:0003700">
    <property type="term" value="F:DNA-binding transcription factor activity"/>
    <property type="evidence" value="ECO:0007669"/>
    <property type="project" value="InterPro"/>
</dbReference>
<keyword evidence="3" id="KW-0804">Transcription</keyword>
<dbReference type="PANTHER" id="PTHR47504">
    <property type="entry name" value="RIGHT ORIGIN-BINDING PROTEIN"/>
    <property type="match status" value="1"/>
</dbReference>